<organism evidence="12 13">
    <name type="scientific">Archangium lansingense</name>
    <dbReference type="NCBI Taxonomy" id="2995310"/>
    <lineage>
        <taxon>Bacteria</taxon>
        <taxon>Pseudomonadati</taxon>
        <taxon>Myxococcota</taxon>
        <taxon>Myxococcia</taxon>
        <taxon>Myxococcales</taxon>
        <taxon>Cystobacterineae</taxon>
        <taxon>Archangiaceae</taxon>
        <taxon>Archangium</taxon>
    </lineage>
</organism>
<evidence type="ECO:0000313" key="12">
    <source>
        <dbReference type="EMBL" id="MCY1083788.1"/>
    </source>
</evidence>
<evidence type="ECO:0000256" key="2">
    <source>
        <dbReference type="ARBA" id="ARBA00022490"/>
    </source>
</evidence>
<dbReference type="PROSITE" id="PS51900">
    <property type="entry name" value="CB"/>
    <property type="match status" value="1"/>
</dbReference>
<evidence type="ECO:0000256" key="1">
    <source>
        <dbReference type="ARBA" id="ARBA00004496"/>
    </source>
</evidence>
<evidence type="ECO:0000256" key="8">
    <source>
        <dbReference type="ARBA" id="ARBA00023306"/>
    </source>
</evidence>
<feature type="domain" description="Core-binding (CB)" evidence="11">
    <location>
        <begin position="11"/>
        <end position="97"/>
    </location>
</feature>
<feature type="domain" description="Tyr recombinase" evidence="10">
    <location>
        <begin position="121"/>
        <end position="298"/>
    </location>
</feature>
<dbReference type="InterPro" id="IPR010998">
    <property type="entry name" value="Integrase_recombinase_N"/>
</dbReference>
<evidence type="ECO:0000256" key="7">
    <source>
        <dbReference type="ARBA" id="ARBA00023172"/>
    </source>
</evidence>
<evidence type="ECO:0000256" key="5">
    <source>
        <dbReference type="ARBA" id="ARBA00022908"/>
    </source>
</evidence>
<comment type="caution">
    <text evidence="12">The sequence shown here is derived from an EMBL/GenBank/DDBJ whole genome shotgun (WGS) entry which is preliminary data.</text>
</comment>
<dbReference type="RefSeq" id="WP_267542664.1">
    <property type="nucleotide sequence ID" value="NZ_JAPNKA010000002.1"/>
</dbReference>
<sequence length="303" mass="34148">MTHDNGARTLLSADDLVEQYRLDLERQRKPAHTVRAYLGDVRAFLGHFEREGGSHFPGGVRTADVRGYLSALKRAEAKPATIHRRRAGLASFFRWAVAAQHCRESPVAGLELHRLAPLEQPLRRALDVRDKRRFLRTVQEHGTLRDRAVCELLVATAIREDELVHVKLEDLELGERRGWVKVNGKGSRQRTLPLHRDVRRVLTTWLAARPALGDYLFPGRYGDALNTSSIRRLVDKYERLSGVAGVSPHVLRHTTLTELVRRKKHDIALVAAVAGHAKLATTAIYVQPNMQDLEAAVDSLMED</sequence>
<dbReference type="PROSITE" id="PS51898">
    <property type="entry name" value="TYR_RECOMBINASE"/>
    <property type="match status" value="1"/>
</dbReference>
<comment type="subcellular location">
    <subcellularLocation>
        <location evidence="1">Cytoplasm</location>
    </subcellularLocation>
</comment>
<name>A0ABT4AQ19_9BACT</name>
<dbReference type="InterPro" id="IPR004107">
    <property type="entry name" value="Integrase_SAM-like_N"/>
</dbReference>
<evidence type="ECO:0000259" key="11">
    <source>
        <dbReference type="PROSITE" id="PS51900"/>
    </source>
</evidence>
<dbReference type="PANTHER" id="PTHR30349:SF77">
    <property type="entry name" value="TYROSINE RECOMBINASE XERC"/>
    <property type="match status" value="1"/>
</dbReference>
<dbReference type="Pfam" id="PF02899">
    <property type="entry name" value="Phage_int_SAM_1"/>
    <property type="match status" value="1"/>
</dbReference>
<dbReference type="InterPro" id="IPR050090">
    <property type="entry name" value="Tyrosine_recombinase_XerCD"/>
</dbReference>
<evidence type="ECO:0000313" key="13">
    <source>
        <dbReference type="Proteomes" id="UP001207654"/>
    </source>
</evidence>
<proteinExistence type="predicted"/>
<keyword evidence="6 9" id="KW-0238">DNA-binding</keyword>
<evidence type="ECO:0000256" key="9">
    <source>
        <dbReference type="PROSITE-ProRule" id="PRU01248"/>
    </source>
</evidence>
<dbReference type="EMBL" id="JAPNKA010000002">
    <property type="protein sequence ID" value="MCY1083788.1"/>
    <property type="molecule type" value="Genomic_DNA"/>
</dbReference>
<keyword evidence="5" id="KW-0229">DNA integration</keyword>
<dbReference type="Pfam" id="PF00589">
    <property type="entry name" value="Phage_integrase"/>
    <property type="match status" value="1"/>
</dbReference>
<protein>
    <submittedName>
        <fullName evidence="12">Tyrosine-type recombinase/integrase</fullName>
    </submittedName>
</protein>
<keyword evidence="7" id="KW-0233">DNA recombination</keyword>
<keyword evidence="13" id="KW-1185">Reference proteome</keyword>
<evidence type="ECO:0000256" key="6">
    <source>
        <dbReference type="ARBA" id="ARBA00023125"/>
    </source>
</evidence>
<evidence type="ECO:0000256" key="3">
    <source>
        <dbReference type="ARBA" id="ARBA00022618"/>
    </source>
</evidence>
<dbReference type="PANTHER" id="PTHR30349">
    <property type="entry name" value="PHAGE INTEGRASE-RELATED"/>
    <property type="match status" value="1"/>
</dbReference>
<keyword evidence="8" id="KW-0131">Cell cycle</keyword>
<dbReference type="InterPro" id="IPR013762">
    <property type="entry name" value="Integrase-like_cat_sf"/>
</dbReference>
<keyword evidence="4" id="KW-0159">Chromosome partition</keyword>
<keyword evidence="2" id="KW-0963">Cytoplasm</keyword>
<dbReference type="Gene3D" id="1.10.443.10">
    <property type="entry name" value="Intergrase catalytic core"/>
    <property type="match status" value="1"/>
</dbReference>
<dbReference type="InterPro" id="IPR011010">
    <property type="entry name" value="DNA_brk_join_enz"/>
</dbReference>
<dbReference type="InterPro" id="IPR002104">
    <property type="entry name" value="Integrase_catalytic"/>
</dbReference>
<evidence type="ECO:0000259" key="10">
    <source>
        <dbReference type="PROSITE" id="PS51898"/>
    </source>
</evidence>
<gene>
    <name evidence="12" type="ORF">OV287_56045</name>
</gene>
<keyword evidence="3" id="KW-0132">Cell division</keyword>
<dbReference type="Proteomes" id="UP001207654">
    <property type="component" value="Unassembled WGS sequence"/>
</dbReference>
<evidence type="ECO:0000256" key="4">
    <source>
        <dbReference type="ARBA" id="ARBA00022829"/>
    </source>
</evidence>
<dbReference type="Gene3D" id="1.10.150.130">
    <property type="match status" value="1"/>
</dbReference>
<dbReference type="InterPro" id="IPR044068">
    <property type="entry name" value="CB"/>
</dbReference>
<reference evidence="12 13" key="1">
    <citation type="submission" date="2022-11" db="EMBL/GenBank/DDBJ databases">
        <title>Minimal conservation of predation-associated metabolite biosynthetic gene clusters underscores biosynthetic potential of Myxococcota including descriptions for ten novel species: Archangium lansinium sp. nov., Myxococcus landrumus sp. nov., Nannocystis bai.</title>
        <authorList>
            <person name="Ahearne A."/>
            <person name="Stevens C."/>
            <person name="Phillips K."/>
        </authorList>
    </citation>
    <scope>NUCLEOTIDE SEQUENCE [LARGE SCALE GENOMIC DNA]</scope>
    <source>
        <strain evidence="12 13">MIWBW</strain>
    </source>
</reference>
<accession>A0ABT4AQ19</accession>
<dbReference type="SUPFAM" id="SSF56349">
    <property type="entry name" value="DNA breaking-rejoining enzymes"/>
    <property type="match status" value="1"/>
</dbReference>